<gene>
    <name evidence="2" type="ORF">Pcinc_040057</name>
</gene>
<name>A0AAE1BME5_PETCI</name>
<proteinExistence type="predicted"/>
<comment type="caution">
    <text evidence="2">The sequence shown here is derived from an EMBL/GenBank/DDBJ whole genome shotgun (WGS) entry which is preliminary data.</text>
</comment>
<feature type="region of interest" description="Disordered" evidence="1">
    <location>
        <begin position="90"/>
        <end position="115"/>
    </location>
</feature>
<reference evidence="2" key="1">
    <citation type="submission" date="2023-10" db="EMBL/GenBank/DDBJ databases">
        <title>Genome assemblies of two species of porcelain crab, Petrolisthes cinctipes and Petrolisthes manimaculis (Anomura: Porcellanidae).</title>
        <authorList>
            <person name="Angst P."/>
        </authorList>
    </citation>
    <scope>NUCLEOTIDE SEQUENCE</scope>
    <source>
        <strain evidence="2">PB745_01</strain>
        <tissue evidence="2">Gill</tissue>
    </source>
</reference>
<dbReference type="EMBL" id="JAWQEG010006974">
    <property type="protein sequence ID" value="KAK3853401.1"/>
    <property type="molecule type" value="Genomic_DNA"/>
</dbReference>
<protein>
    <submittedName>
        <fullName evidence="2">Uncharacterized protein</fullName>
    </submittedName>
</protein>
<accession>A0AAE1BME5</accession>
<dbReference type="Proteomes" id="UP001286313">
    <property type="component" value="Unassembled WGS sequence"/>
</dbReference>
<organism evidence="2 3">
    <name type="scientific">Petrolisthes cinctipes</name>
    <name type="common">Flat porcelain crab</name>
    <dbReference type="NCBI Taxonomy" id="88211"/>
    <lineage>
        <taxon>Eukaryota</taxon>
        <taxon>Metazoa</taxon>
        <taxon>Ecdysozoa</taxon>
        <taxon>Arthropoda</taxon>
        <taxon>Crustacea</taxon>
        <taxon>Multicrustacea</taxon>
        <taxon>Malacostraca</taxon>
        <taxon>Eumalacostraca</taxon>
        <taxon>Eucarida</taxon>
        <taxon>Decapoda</taxon>
        <taxon>Pleocyemata</taxon>
        <taxon>Anomura</taxon>
        <taxon>Galatheoidea</taxon>
        <taxon>Porcellanidae</taxon>
        <taxon>Petrolisthes</taxon>
    </lineage>
</organism>
<evidence type="ECO:0000313" key="3">
    <source>
        <dbReference type="Proteomes" id="UP001286313"/>
    </source>
</evidence>
<sequence>MVNPLPCAETRLYPHSLSIPHLVLAGKVGGMGGRSEPYIQQTIDAAVKTPISISEVISFLTDTEVMKPRPLENPESEGSGGCLVVCQAMGSRSMADREEEEEEEGGVPDTCPPSV</sequence>
<keyword evidence="3" id="KW-1185">Reference proteome</keyword>
<evidence type="ECO:0000256" key="1">
    <source>
        <dbReference type="SAM" id="MobiDB-lite"/>
    </source>
</evidence>
<dbReference type="AlphaFoldDB" id="A0AAE1BME5"/>
<evidence type="ECO:0000313" key="2">
    <source>
        <dbReference type="EMBL" id="KAK3853401.1"/>
    </source>
</evidence>
<feature type="compositionally biased region" description="Acidic residues" evidence="1">
    <location>
        <begin position="97"/>
        <end position="106"/>
    </location>
</feature>